<evidence type="ECO:0000259" key="1">
    <source>
        <dbReference type="Pfam" id="PF00535"/>
    </source>
</evidence>
<keyword evidence="2" id="KW-0328">Glycosyltransferase</keyword>
<keyword evidence="2" id="KW-0808">Transferase</keyword>
<feature type="domain" description="Glycosyltransferase 2-like" evidence="1">
    <location>
        <begin position="9"/>
        <end position="135"/>
    </location>
</feature>
<dbReference type="PANTHER" id="PTHR43685:SF11">
    <property type="entry name" value="GLYCOSYLTRANSFERASE TAGX-RELATED"/>
    <property type="match status" value="1"/>
</dbReference>
<proteinExistence type="predicted"/>
<dbReference type="InterPro" id="IPR001173">
    <property type="entry name" value="Glyco_trans_2-like"/>
</dbReference>
<accession>A0ABW6DFQ0</accession>
<gene>
    <name evidence="2" type="ORF">U0R10_06720</name>
</gene>
<reference evidence="2 3" key="1">
    <citation type="submission" date="2024-03" db="EMBL/GenBank/DDBJ databases">
        <title>Aquirufa genome sequencing.</title>
        <authorList>
            <person name="Pitt A."/>
            <person name="Hahn M.W."/>
        </authorList>
    </citation>
    <scope>NUCLEOTIDE SEQUENCE [LARGE SCALE GENOMIC DNA]</scope>
    <source>
        <strain evidence="2 3">OSTEICH-129V</strain>
    </source>
</reference>
<dbReference type="EC" id="2.4.-.-" evidence="2"/>
<sequence length="229" mass="26141">MSNTKPLISVIIPLYNDAPFIQEAITSVLSQSIEKIEVIVIDDGSTDNFEEKINSIHDPRIQLIKQVNSGAAEARNNGIRNAKGEFIAFLDADDMWAANKLKSQLDVLTKQSKVHMVFGQVKEFYDSSINGHTDLQKEAKTFVGYSPITLLISKRDFLKVGDFQSKWKVAEFIDWYDRAKHMGLTEIVLPDILAFRRIHEGNLDRLHRPDAKQYVAVLKEALDRRRNQQ</sequence>
<dbReference type="Pfam" id="PF00535">
    <property type="entry name" value="Glycos_transf_2"/>
    <property type="match status" value="1"/>
</dbReference>
<dbReference type="EMBL" id="JBBKXZ010000002">
    <property type="protein sequence ID" value="MFD3394308.1"/>
    <property type="molecule type" value="Genomic_DNA"/>
</dbReference>
<dbReference type="InterPro" id="IPR050834">
    <property type="entry name" value="Glycosyltransf_2"/>
</dbReference>
<evidence type="ECO:0000313" key="2">
    <source>
        <dbReference type="EMBL" id="MFD3394308.1"/>
    </source>
</evidence>
<keyword evidence="3" id="KW-1185">Reference proteome</keyword>
<dbReference type="CDD" id="cd00761">
    <property type="entry name" value="Glyco_tranf_GTA_type"/>
    <property type="match status" value="1"/>
</dbReference>
<dbReference type="RefSeq" id="WP_377983190.1">
    <property type="nucleotide sequence ID" value="NZ_JBBKXZ010000002.1"/>
</dbReference>
<organism evidence="2 3">
    <name type="scientific">Aquirufa avitistagni</name>
    <dbReference type="NCBI Taxonomy" id="3104728"/>
    <lineage>
        <taxon>Bacteria</taxon>
        <taxon>Pseudomonadati</taxon>
        <taxon>Bacteroidota</taxon>
        <taxon>Cytophagia</taxon>
        <taxon>Cytophagales</taxon>
        <taxon>Flectobacillaceae</taxon>
        <taxon>Aquirufa</taxon>
    </lineage>
</organism>
<evidence type="ECO:0000313" key="3">
    <source>
        <dbReference type="Proteomes" id="UP001598138"/>
    </source>
</evidence>
<name>A0ABW6DFQ0_9BACT</name>
<dbReference type="SUPFAM" id="SSF53448">
    <property type="entry name" value="Nucleotide-diphospho-sugar transferases"/>
    <property type="match status" value="1"/>
</dbReference>
<dbReference type="Gene3D" id="3.90.550.10">
    <property type="entry name" value="Spore Coat Polysaccharide Biosynthesis Protein SpsA, Chain A"/>
    <property type="match status" value="1"/>
</dbReference>
<dbReference type="PANTHER" id="PTHR43685">
    <property type="entry name" value="GLYCOSYLTRANSFERASE"/>
    <property type="match status" value="1"/>
</dbReference>
<comment type="caution">
    <text evidence="2">The sequence shown here is derived from an EMBL/GenBank/DDBJ whole genome shotgun (WGS) entry which is preliminary data.</text>
</comment>
<dbReference type="Proteomes" id="UP001598138">
    <property type="component" value="Unassembled WGS sequence"/>
</dbReference>
<dbReference type="GO" id="GO:0016757">
    <property type="term" value="F:glycosyltransferase activity"/>
    <property type="evidence" value="ECO:0007669"/>
    <property type="project" value="UniProtKB-KW"/>
</dbReference>
<protein>
    <submittedName>
        <fullName evidence="2">Glycosyltransferase family 2 protein</fullName>
        <ecNumber evidence="2">2.4.-.-</ecNumber>
    </submittedName>
</protein>
<dbReference type="InterPro" id="IPR029044">
    <property type="entry name" value="Nucleotide-diphossugar_trans"/>
</dbReference>